<dbReference type="EC" id="3.4.21.89" evidence="11"/>
<proteinExistence type="predicted"/>
<dbReference type="InterPro" id="IPR001733">
    <property type="entry name" value="Peptidase_S26B"/>
</dbReference>
<keyword evidence="8 12" id="KW-0472">Membrane</keyword>
<evidence type="ECO:0000256" key="9">
    <source>
        <dbReference type="ARBA" id="ARBA00033305"/>
    </source>
</evidence>
<dbReference type="InterPro" id="IPR036286">
    <property type="entry name" value="LexA/Signal_pep-like_sf"/>
</dbReference>
<dbReference type="GO" id="GO:0009003">
    <property type="term" value="F:signal peptidase activity"/>
    <property type="evidence" value="ECO:0007669"/>
    <property type="project" value="UniProtKB-EC"/>
</dbReference>
<dbReference type="Proteomes" id="UP001164693">
    <property type="component" value="Chromosome"/>
</dbReference>
<keyword evidence="5" id="KW-0256">Endoplasmic reticulum</keyword>
<evidence type="ECO:0000256" key="12">
    <source>
        <dbReference type="SAM" id="Phobius"/>
    </source>
</evidence>
<evidence type="ECO:0000256" key="6">
    <source>
        <dbReference type="ARBA" id="ARBA00022968"/>
    </source>
</evidence>
<keyword evidence="6" id="KW-0735">Signal-anchor</keyword>
<evidence type="ECO:0000256" key="2">
    <source>
        <dbReference type="ARBA" id="ARBA00022670"/>
    </source>
</evidence>
<evidence type="ECO:0000256" key="10">
    <source>
        <dbReference type="ARBA" id="ARBA00045533"/>
    </source>
</evidence>
<evidence type="ECO:0000256" key="5">
    <source>
        <dbReference type="ARBA" id="ARBA00022824"/>
    </source>
</evidence>
<comment type="function">
    <text evidence="10">Catalytic component of the signal peptidase complex (SPC) which catalyzes the cleavage of N-terminal signal sequences from nascent proteins as they are translocated into the lumen of the endoplasmic reticulum. Specifically cleaves N-terminal signal peptides that contain a hydrophobic alpha-helix (h-region) shorter than 18-20 amino acids.</text>
</comment>
<reference evidence="13" key="1">
    <citation type="submission" date="2022-05" db="EMBL/GenBank/DDBJ databases">
        <title>Jatrophihabitans sp. SB3-54 whole genome sequence.</title>
        <authorList>
            <person name="Suh M.K."/>
            <person name="Eom M.K."/>
            <person name="Kim J.S."/>
            <person name="Kim H.S."/>
            <person name="Do H.E."/>
            <person name="Shin Y.K."/>
            <person name="Lee J.-S."/>
        </authorList>
    </citation>
    <scope>NUCLEOTIDE SEQUENCE</scope>
    <source>
        <strain evidence="13">SB3-54</strain>
    </source>
</reference>
<evidence type="ECO:0000313" key="13">
    <source>
        <dbReference type="EMBL" id="WAX56044.1"/>
    </source>
</evidence>
<dbReference type="InterPro" id="IPR019756">
    <property type="entry name" value="Pept_S26A_signal_pept_1_Ser-AS"/>
</dbReference>
<dbReference type="CDD" id="cd06462">
    <property type="entry name" value="Peptidase_S24_S26"/>
    <property type="match status" value="1"/>
</dbReference>
<dbReference type="EMBL" id="CP097463">
    <property type="protein sequence ID" value="WAX56044.1"/>
    <property type="molecule type" value="Genomic_DNA"/>
</dbReference>
<evidence type="ECO:0000256" key="8">
    <source>
        <dbReference type="ARBA" id="ARBA00023136"/>
    </source>
</evidence>
<name>A0ABY7JUJ6_9ACTN</name>
<keyword evidence="4 13" id="KW-0378">Hydrolase</keyword>
<dbReference type="PROSITE" id="PS00501">
    <property type="entry name" value="SPASE_I_1"/>
    <property type="match status" value="1"/>
</dbReference>
<evidence type="ECO:0000313" key="14">
    <source>
        <dbReference type="Proteomes" id="UP001164693"/>
    </source>
</evidence>
<protein>
    <recommendedName>
        <fullName evidence="9 11">Signal peptidase I</fullName>
        <ecNumber evidence="11">3.4.21.89</ecNumber>
    </recommendedName>
</protein>
<keyword evidence="7 12" id="KW-1133">Transmembrane helix</keyword>
<feature type="transmembrane region" description="Helical" evidence="12">
    <location>
        <begin position="152"/>
        <end position="173"/>
    </location>
</feature>
<keyword evidence="3 12" id="KW-0812">Transmembrane</keyword>
<dbReference type="PANTHER" id="PTHR10806:SF6">
    <property type="entry name" value="SIGNAL PEPTIDASE COMPLEX CATALYTIC SUBUNIT SEC11"/>
    <property type="match status" value="1"/>
</dbReference>
<evidence type="ECO:0000256" key="7">
    <source>
        <dbReference type="ARBA" id="ARBA00022989"/>
    </source>
</evidence>
<comment type="subcellular location">
    <subcellularLocation>
        <location evidence="1">Endoplasmic reticulum membrane</location>
        <topology evidence="1">Single-pass type II membrane protein</topology>
    </subcellularLocation>
</comment>
<evidence type="ECO:0000256" key="4">
    <source>
        <dbReference type="ARBA" id="ARBA00022801"/>
    </source>
</evidence>
<evidence type="ECO:0000256" key="11">
    <source>
        <dbReference type="NCBIfam" id="TIGR02228"/>
    </source>
</evidence>
<gene>
    <name evidence="13" type="ORF">M6B22_16075</name>
</gene>
<organism evidence="13 14">
    <name type="scientific">Jatrophihabitans cynanchi</name>
    <dbReference type="NCBI Taxonomy" id="2944128"/>
    <lineage>
        <taxon>Bacteria</taxon>
        <taxon>Bacillati</taxon>
        <taxon>Actinomycetota</taxon>
        <taxon>Actinomycetes</taxon>
        <taxon>Jatrophihabitantales</taxon>
        <taxon>Jatrophihabitantaceae</taxon>
        <taxon>Jatrophihabitans</taxon>
    </lineage>
</organism>
<accession>A0ABY7JUJ6</accession>
<dbReference type="RefSeq" id="WP_269442570.1">
    <property type="nucleotide sequence ID" value="NZ_CP097463.1"/>
</dbReference>
<dbReference type="PANTHER" id="PTHR10806">
    <property type="entry name" value="SIGNAL PEPTIDASE COMPLEX CATALYTIC SUBUNIT SEC11"/>
    <property type="match status" value="1"/>
</dbReference>
<keyword evidence="14" id="KW-1185">Reference proteome</keyword>
<dbReference type="Gene3D" id="2.10.109.10">
    <property type="entry name" value="Umud Fragment, subunit A"/>
    <property type="match status" value="1"/>
</dbReference>
<dbReference type="NCBIfam" id="TIGR02228">
    <property type="entry name" value="sigpep_I_arch"/>
    <property type="match status" value="1"/>
</dbReference>
<evidence type="ECO:0000256" key="3">
    <source>
        <dbReference type="ARBA" id="ARBA00022692"/>
    </source>
</evidence>
<dbReference type="SUPFAM" id="SSF51306">
    <property type="entry name" value="LexA/Signal peptidase"/>
    <property type="match status" value="1"/>
</dbReference>
<sequence>MSAHATTVPTRLGAGRWVLRGAAVVAGVAVLGALVVVLLLPRLVHGAALTVRSGSMTPALSTGDLVVVRPVDAAALHVGDIATYREQSGSLVTHRVVAVNGSGTNRTFTFRGDANASADPEPVPAAAVQGRVWFAVPYLGTLRARLAEARPAIVVGGVLALGGYALVQFGSYARERRAAR</sequence>
<keyword evidence="2" id="KW-0645">Protease</keyword>
<evidence type="ECO:0000256" key="1">
    <source>
        <dbReference type="ARBA" id="ARBA00004648"/>
    </source>
</evidence>
<feature type="transmembrane region" description="Helical" evidence="12">
    <location>
        <begin position="17"/>
        <end position="40"/>
    </location>
</feature>